<proteinExistence type="inferred from homology"/>
<sequence>MSPERKLKVVFCWHMHQPEYRQMSSGDFALPWTYLHALKDYTDMAWHLEQVPGARAVVNFVPILLDQLADYCQQFENGNFRDPLLRALALPDLGTLGQDDRRQLLSSCFRANQEHLIDPFPGYRHLQQLYQHTVESDADSLEYLSVQYFADLVTWYHLAWTGETVRRSHPEIISLMAKGHGFTPADRQQLIHIYGQVFADLIPRYRRLADSGKIELSTTPYFHPILPLLQDLKVAAESLDAPLPAREAYPGGIERARWHLEAAKQSHRELFGHEVTGMWPAEGGVSDATLHLMAHEGLQWAATGEGVLANSLRRQIEGELPDRVEYLYQPYRVSDGRAGICCFFRDDRLSDLIGFEYSRWFGRDAVDHFVHELEKIRELSADQPDPVVSIILDGENAWEYYPYNGFYFLSGLYQRLAEHPGIEMSTYRDYLVNSQAPCPASLDKVVAGSWVYGTFSTWIGSPDKNRAWELLCDAKSAFDAVIARGELNPAQLTPALHQLAICEGSDWFWWFGDYNPDDTVRDFDALYRANLANLYRLIKLPVPRVLEDTISVGAGHPASGGVMRPGQVH</sequence>
<evidence type="ECO:0000259" key="4">
    <source>
        <dbReference type="Pfam" id="PF03065"/>
    </source>
</evidence>
<keyword evidence="6" id="KW-1185">Reference proteome</keyword>
<feature type="domain" description="Glycoside hydrolase family 57 N-terminal" evidence="4">
    <location>
        <begin position="10"/>
        <end position="431"/>
    </location>
</feature>
<keyword evidence="5" id="KW-0378">Hydrolase</keyword>
<keyword evidence="2 3" id="KW-0119">Carbohydrate metabolism</keyword>
<protein>
    <submittedName>
        <fullName evidence="5">Glycoside hydrolase family 57 protein</fullName>
    </submittedName>
</protein>
<evidence type="ECO:0000313" key="6">
    <source>
        <dbReference type="Proteomes" id="UP001446205"/>
    </source>
</evidence>
<comment type="caution">
    <text evidence="5">The sequence shown here is derived from an EMBL/GenBank/DDBJ whole genome shotgun (WGS) entry which is preliminary data.</text>
</comment>
<evidence type="ECO:0000256" key="3">
    <source>
        <dbReference type="RuleBase" id="RU361196"/>
    </source>
</evidence>
<dbReference type="PANTHER" id="PTHR36306">
    <property type="entry name" value="ALPHA-AMYLASE-RELATED-RELATED"/>
    <property type="match status" value="1"/>
</dbReference>
<dbReference type="SUPFAM" id="SSF88713">
    <property type="entry name" value="Glycoside hydrolase/deacetylase"/>
    <property type="match status" value="1"/>
</dbReference>
<dbReference type="GO" id="GO:0016787">
    <property type="term" value="F:hydrolase activity"/>
    <property type="evidence" value="ECO:0007669"/>
    <property type="project" value="UniProtKB-KW"/>
</dbReference>
<dbReference type="Proteomes" id="UP001446205">
    <property type="component" value="Unassembled WGS sequence"/>
</dbReference>
<organism evidence="5 6">
    <name type="scientific">Thermithiobacillus plumbiphilus</name>
    <dbReference type="NCBI Taxonomy" id="1729899"/>
    <lineage>
        <taxon>Bacteria</taxon>
        <taxon>Pseudomonadati</taxon>
        <taxon>Pseudomonadota</taxon>
        <taxon>Acidithiobacillia</taxon>
        <taxon>Acidithiobacillales</taxon>
        <taxon>Thermithiobacillaceae</taxon>
        <taxon>Thermithiobacillus</taxon>
    </lineage>
</organism>
<dbReference type="InterPro" id="IPR052046">
    <property type="entry name" value="GH57_Enzymes"/>
</dbReference>
<dbReference type="RefSeq" id="WP_341369511.1">
    <property type="nucleotide sequence ID" value="NZ_JBBPCO010000001.1"/>
</dbReference>
<reference evidence="5 6" key="1">
    <citation type="submission" date="2024-04" db="EMBL/GenBank/DDBJ databases">
        <authorList>
            <person name="Abashina T."/>
            <person name="Shaikin A."/>
        </authorList>
    </citation>
    <scope>NUCLEOTIDE SEQUENCE [LARGE SCALE GENOMIC DNA]</scope>
    <source>
        <strain evidence="5 6">AAFK</strain>
    </source>
</reference>
<evidence type="ECO:0000313" key="5">
    <source>
        <dbReference type="EMBL" id="MEK8088449.1"/>
    </source>
</evidence>
<accession>A0ABU9D4G3</accession>
<dbReference type="InterPro" id="IPR011330">
    <property type="entry name" value="Glyco_hydro/deAcase_b/a-brl"/>
</dbReference>
<evidence type="ECO:0000256" key="2">
    <source>
        <dbReference type="ARBA" id="ARBA00023277"/>
    </source>
</evidence>
<dbReference type="InterPro" id="IPR004300">
    <property type="entry name" value="Glyco_hydro_57_N"/>
</dbReference>
<gene>
    <name evidence="5" type="ORF">WOB96_01600</name>
</gene>
<name>A0ABU9D4G3_9PROT</name>
<evidence type="ECO:0000256" key="1">
    <source>
        <dbReference type="ARBA" id="ARBA00006821"/>
    </source>
</evidence>
<dbReference type="EMBL" id="JBBPCO010000001">
    <property type="protein sequence ID" value="MEK8088449.1"/>
    <property type="molecule type" value="Genomic_DNA"/>
</dbReference>
<dbReference type="CDD" id="cd10796">
    <property type="entry name" value="GH57N_APU"/>
    <property type="match status" value="1"/>
</dbReference>
<dbReference type="Pfam" id="PF03065">
    <property type="entry name" value="Glyco_hydro_57"/>
    <property type="match status" value="1"/>
</dbReference>
<dbReference type="PANTHER" id="PTHR36306:SF1">
    <property type="entry name" value="ALPHA-AMYLASE-RELATED"/>
    <property type="match status" value="1"/>
</dbReference>
<dbReference type="Gene3D" id="3.20.110.10">
    <property type="entry name" value="Glycoside hydrolase 38, N terminal domain"/>
    <property type="match status" value="1"/>
</dbReference>
<comment type="similarity">
    <text evidence="1 3">Belongs to the glycosyl hydrolase 57 family.</text>
</comment>
<dbReference type="InterPro" id="IPR027291">
    <property type="entry name" value="Glyco_hydro_38_N_sf"/>
</dbReference>